<comment type="caution">
    <text evidence="4">The sequence shown here is derived from an EMBL/GenBank/DDBJ whole genome shotgun (WGS) entry which is preliminary data.</text>
</comment>
<dbReference type="InterPro" id="IPR057326">
    <property type="entry name" value="KR_dom"/>
</dbReference>
<protein>
    <recommendedName>
        <fullName evidence="3">Ketoreductase domain-containing protein</fullName>
    </recommendedName>
</protein>
<dbReference type="FunFam" id="3.40.50.720:FF:000084">
    <property type="entry name" value="Short-chain dehydrogenase reductase"/>
    <property type="match status" value="1"/>
</dbReference>
<dbReference type="NCBIfam" id="NF005559">
    <property type="entry name" value="PRK07231.1"/>
    <property type="match status" value="1"/>
</dbReference>
<keyword evidence="5" id="KW-1185">Reference proteome</keyword>
<evidence type="ECO:0000256" key="1">
    <source>
        <dbReference type="ARBA" id="ARBA00006484"/>
    </source>
</evidence>
<dbReference type="GO" id="GO:0006633">
    <property type="term" value="P:fatty acid biosynthetic process"/>
    <property type="evidence" value="ECO:0007669"/>
    <property type="project" value="TreeGrafter"/>
</dbReference>
<dbReference type="PRINTS" id="PR00080">
    <property type="entry name" value="SDRFAMILY"/>
</dbReference>
<dbReference type="RefSeq" id="WP_043373279.1">
    <property type="nucleotide sequence ID" value="NZ_KN039946.1"/>
</dbReference>
<dbReference type="GO" id="GO:0016616">
    <property type="term" value="F:oxidoreductase activity, acting on the CH-OH group of donors, NAD or NADP as acceptor"/>
    <property type="evidence" value="ECO:0007669"/>
    <property type="project" value="TreeGrafter"/>
</dbReference>
<dbReference type="STRING" id="1915400.FM21_06040"/>
<dbReference type="Gene3D" id="3.40.50.720">
    <property type="entry name" value="NAD(P)-binding Rossmann-like Domain"/>
    <property type="match status" value="1"/>
</dbReference>
<dbReference type="CDD" id="cd05233">
    <property type="entry name" value="SDR_c"/>
    <property type="match status" value="1"/>
</dbReference>
<dbReference type="InterPro" id="IPR036291">
    <property type="entry name" value="NAD(P)-bd_dom_sf"/>
</dbReference>
<name>A0A086N3G0_9ACTN</name>
<dbReference type="PANTHER" id="PTHR42760:SF133">
    <property type="entry name" value="3-OXOACYL-[ACYL-CARRIER-PROTEIN] REDUCTASE"/>
    <property type="match status" value="1"/>
</dbReference>
<evidence type="ECO:0000259" key="3">
    <source>
        <dbReference type="SMART" id="SM00822"/>
    </source>
</evidence>
<sequence>MGQLDGKIALVTGGTTGIGLGAAKRFAREGATVFVTGRRKVELEAAVAAIGADAVGVQSDVSRLDDLDALFATIRERSGRLDVLFANAGVGGVTGFADVTEEEYERTFDINVKGMFFTVQKALPLLPEGASVILTSSTNASQGIPAMSVYSATKAAARNFARSWAAELAGRKIRVNSISPGPVETPGLLRFAGDDAEAQRELKGNFASSIPMGRVGHVDEVASAAVFLASDQSSFTTGAELFVDGGLAQV</sequence>
<gene>
    <name evidence="4" type="ORF">FM21_06040</name>
</gene>
<dbReference type="HOGENOM" id="CLU_010194_1_0_11"/>
<dbReference type="InterPro" id="IPR002347">
    <property type="entry name" value="SDR_fam"/>
</dbReference>
<keyword evidence="2" id="KW-0560">Oxidoreductase</keyword>
<organism evidence="4 5">
    <name type="scientific">Streptomyces mutabilis</name>
    <dbReference type="NCBI Taxonomy" id="67332"/>
    <lineage>
        <taxon>Bacteria</taxon>
        <taxon>Bacillati</taxon>
        <taxon>Actinomycetota</taxon>
        <taxon>Actinomycetes</taxon>
        <taxon>Kitasatosporales</taxon>
        <taxon>Streptomycetaceae</taxon>
        <taxon>Streptomyces</taxon>
    </lineage>
</organism>
<dbReference type="Proteomes" id="UP000029095">
    <property type="component" value="Unassembled WGS sequence"/>
</dbReference>
<dbReference type="PRINTS" id="PR00081">
    <property type="entry name" value="GDHRDH"/>
</dbReference>
<dbReference type="PROSITE" id="PS00061">
    <property type="entry name" value="ADH_SHORT"/>
    <property type="match status" value="1"/>
</dbReference>
<dbReference type="GO" id="GO:0048038">
    <property type="term" value="F:quinone binding"/>
    <property type="evidence" value="ECO:0007669"/>
    <property type="project" value="TreeGrafter"/>
</dbReference>
<reference evidence="4 5" key="1">
    <citation type="submission" date="2014-05" db="EMBL/GenBank/DDBJ databases">
        <title>Complete genome sequence of the Streptomyces mutabilis TRM45540.</title>
        <authorList>
            <person name="Luo X."/>
            <person name="Zhang L."/>
        </authorList>
    </citation>
    <scope>NUCLEOTIDE SEQUENCE [LARGE SCALE GENOMIC DNA]</scope>
    <source>
        <strain evidence="4 5">TRM45540</strain>
    </source>
</reference>
<dbReference type="SMART" id="SM00822">
    <property type="entry name" value="PKS_KR"/>
    <property type="match status" value="1"/>
</dbReference>
<dbReference type="PANTHER" id="PTHR42760">
    <property type="entry name" value="SHORT-CHAIN DEHYDROGENASES/REDUCTASES FAMILY MEMBER"/>
    <property type="match status" value="1"/>
</dbReference>
<dbReference type="InterPro" id="IPR020904">
    <property type="entry name" value="Sc_DH/Rdtase_CS"/>
</dbReference>
<accession>A0A086N3G0</accession>
<dbReference type="AlphaFoldDB" id="A0A086N3G0"/>
<evidence type="ECO:0000256" key="2">
    <source>
        <dbReference type="ARBA" id="ARBA00023002"/>
    </source>
</evidence>
<feature type="domain" description="Ketoreductase" evidence="3">
    <location>
        <begin position="7"/>
        <end position="186"/>
    </location>
</feature>
<proteinExistence type="inferred from homology"/>
<dbReference type="EMBL" id="JNFQ01000001">
    <property type="protein sequence ID" value="KFG75678.1"/>
    <property type="molecule type" value="Genomic_DNA"/>
</dbReference>
<dbReference type="SUPFAM" id="SSF51735">
    <property type="entry name" value="NAD(P)-binding Rossmann-fold domains"/>
    <property type="match status" value="1"/>
</dbReference>
<evidence type="ECO:0000313" key="5">
    <source>
        <dbReference type="Proteomes" id="UP000029095"/>
    </source>
</evidence>
<comment type="similarity">
    <text evidence="1">Belongs to the short-chain dehydrogenases/reductases (SDR) family.</text>
</comment>
<evidence type="ECO:0000313" key="4">
    <source>
        <dbReference type="EMBL" id="KFG75678.1"/>
    </source>
</evidence>
<dbReference type="Pfam" id="PF13561">
    <property type="entry name" value="adh_short_C2"/>
    <property type="match status" value="1"/>
</dbReference>